<gene>
    <name evidence="2 3" type="primary">rbfA</name>
    <name evidence="3" type="ORF">PQO03_01785</name>
</gene>
<dbReference type="PANTHER" id="PTHR33515">
    <property type="entry name" value="RIBOSOME-BINDING FACTOR A, CHLOROPLASTIC-RELATED"/>
    <property type="match status" value="1"/>
</dbReference>
<comment type="function">
    <text evidence="2">One of several proteins that assist in the late maturation steps of the functional core of the 30S ribosomal subunit. Associates with free 30S ribosomal subunits (but not with 30S subunits that are part of 70S ribosomes or polysomes). Required for efficient processing of 16S rRNA. May interact with the 5'-terminal helix region of 16S rRNA.</text>
</comment>
<protein>
    <recommendedName>
        <fullName evidence="2">Ribosome-binding factor A</fullName>
    </recommendedName>
</protein>
<sequence length="119" mass="13891">MARDRMRSVDSTIQKELSAVFIREVFPCFECLITVTGVKTSADLRHCNVYVSIMGSQKQKDDVIRFLRDRSEEFFNHLSNRIRMKFTPVIHWHADDTPEQADRLSSLIDSIDIPDEEED</sequence>
<evidence type="ECO:0000256" key="2">
    <source>
        <dbReference type="HAMAP-Rule" id="MF_00003"/>
    </source>
</evidence>
<dbReference type="Pfam" id="PF02033">
    <property type="entry name" value="RBFA"/>
    <property type="match status" value="1"/>
</dbReference>
<dbReference type="RefSeq" id="WP_274150761.1">
    <property type="nucleotide sequence ID" value="NZ_CP117811.1"/>
</dbReference>
<accession>A0ABY7VR84</accession>
<proteinExistence type="inferred from homology"/>
<comment type="similarity">
    <text evidence="2">Belongs to the RbfA family.</text>
</comment>
<dbReference type="InterPro" id="IPR015946">
    <property type="entry name" value="KH_dom-like_a/b"/>
</dbReference>
<dbReference type="Proteomes" id="UP001214250">
    <property type="component" value="Chromosome 1"/>
</dbReference>
<evidence type="ECO:0000313" key="3">
    <source>
        <dbReference type="EMBL" id="WDE96696.1"/>
    </source>
</evidence>
<dbReference type="EMBL" id="CP117811">
    <property type="protein sequence ID" value="WDE96696.1"/>
    <property type="molecule type" value="Genomic_DNA"/>
</dbReference>
<organism evidence="3 4">
    <name type="scientific">Lentisphaera profundi</name>
    <dbReference type="NCBI Taxonomy" id="1658616"/>
    <lineage>
        <taxon>Bacteria</taxon>
        <taxon>Pseudomonadati</taxon>
        <taxon>Lentisphaerota</taxon>
        <taxon>Lentisphaeria</taxon>
        <taxon>Lentisphaerales</taxon>
        <taxon>Lentisphaeraceae</taxon>
        <taxon>Lentisphaera</taxon>
    </lineage>
</organism>
<keyword evidence="1 2" id="KW-0690">Ribosome biogenesis</keyword>
<keyword evidence="2" id="KW-0963">Cytoplasm</keyword>
<dbReference type="NCBIfam" id="TIGR00082">
    <property type="entry name" value="rbfA"/>
    <property type="match status" value="1"/>
</dbReference>
<dbReference type="Gene3D" id="3.30.300.20">
    <property type="match status" value="1"/>
</dbReference>
<evidence type="ECO:0000256" key="1">
    <source>
        <dbReference type="ARBA" id="ARBA00022517"/>
    </source>
</evidence>
<name>A0ABY7VR84_9BACT</name>
<dbReference type="SUPFAM" id="SSF89919">
    <property type="entry name" value="Ribosome-binding factor A, RbfA"/>
    <property type="match status" value="1"/>
</dbReference>
<dbReference type="HAMAP" id="MF_00003">
    <property type="entry name" value="RbfA"/>
    <property type="match status" value="1"/>
</dbReference>
<dbReference type="InterPro" id="IPR000238">
    <property type="entry name" value="RbfA"/>
</dbReference>
<comment type="subcellular location">
    <subcellularLocation>
        <location evidence="2">Cytoplasm</location>
    </subcellularLocation>
</comment>
<comment type="subunit">
    <text evidence="2">Monomer. Binds 30S ribosomal subunits, but not 50S ribosomal subunits or 70S ribosomes.</text>
</comment>
<reference evidence="3 4" key="1">
    <citation type="submission" date="2023-02" db="EMBL/GenBank/DDBJ databases">
        <title>Genome sequence of Lentisphaera profundi SAORIC-696.</title>
        <authorList>
            <person name="Kim e."/>
            <person name="Cho J.-C."/>
            <person name="Choi A."/>
            <person name="Kang I."/>
        </authorList>
    </citation>
    <scope>NUCLEOTIDE SEQUENCE [LARGE SCALE GENOMIC DNA]</scope>
    <source>
        <strain evidence="3 4">SAORIC-696</strain>
    </source>
</reference>
<keyword evidence="4" id="KW-1185">Reference proteome</keyword>
<dbReference type="PANTHER" id="PTHR33515:SF1">
    <property type="entry name" value="RIBOSOME-BINDING FACTOR A, CHLOROPLASTIC-RELATED"/>
    <property type="match status" value="1"/>
</dbReference>
<dbReference type="InterPro" id="IPR023799">
    <property type="entry name" value="RbfA_dom_sf"/>
</dbReference>
<evidence type="ECO:0000313" key="4">
    <source>
        <dbReference type="Proteomes" id="UP001214250"/>
    </source>
</evidence>